<dbReference type="OrthoDB" id="504708at2759"/>
<feature type="chain" id="PRO_5003263038" description="Dickkopf N-terminal cysteine-rich domain-containing protein" evidence="1">
    <location>
        <begin position="20"/>
        <end position="310"/>
    </location>
</feature>
<dbReference type="PANTHER" id="PTHR33459">
    <property type="entry name" value="DD-GDCA PROTEIN"/>
    <property type="match status" value="1"/>
</dbReference>
<dbReference type="GO" id="GO:0005615">
    <property type="term" value="C:extracellular space"/>
    <property type="evidence" value="ECO:0000318"/>
    <property type="project" value="GO_Central"/>
</dbReference>
<dbReference type="InParanoid" id="F1A2T5"/>
<dbReference type="GeneID" id="10505302"/>
<dbReference type="PANTHER" id="PTHR33459:SF19">
    <property type="entry name" value="DICKKOPF N-TERMINAL CYSTEINE-RICH DOMAIN-CONTAINING PROTEIN"/>
    <property type="match status" value="1"/>
</dbReference>
<organism evidence="2 3">
    <name type="scientific">Dictyostelium purpureum</name>
    <name type="common">Slime mold</name>
    <dbReference type="NCBI Taxonomy" id="5786"/>
    <lineage>
        <taxon>Eukaryota</taxon>
        <taxon>Amoebozoa</taxon>
        <taxon>Evosea</taxon>
        <taxon>Eumycetozoa</taxon>
        <taxon>Dictyostelia</taxon>
        <taxon>Dictyosteliales</taxon>
        <taxon>Dictyosteliaceae</taxon>
        <taxon>Dictyostelium</taxon>
    </lineage>
</organism>
<feature type="signal peptide" evidence="1">
    <location>
        <begin position="1"/>
        <end position="19"/>
    </location>
</feature>
<dbReference type="AlphaFoldDB" id="F1A2T5"/>
<keyword evidence="1" id="KW-0732">Signal</keyword>
<gene>
    <name evidence="2" type="ORF">DICPUDRAFT_93141</name>
</gene>
<dbReference type="OMA" id="QCEDEST"/>
<evidence type="ECO:0000313" key="3">
    <source>
        <dbReference type="Proteomes" id="UP000001064"/>
    </source>
</evidence>
<name>F1A2T5_DICPU</name>
<dbReference type="GO" id="GO:0048019">
    <property type="term" value="F:receptor antagonist activity"/>
    <property type="evidence" value="ECO:0000318"/>
    <property type="project" value="GO_Central"/>
</dbReference>
<accession>F1A2T5</accession>
<reference evidence="3" key="1">
    <citation type="journal article" date="2011" name="Genome Biol.">
        <title>Comparative genomics of the social amoebae Dictyostelium discoideum and Dictyostelium purpureum.</title>
        <authorList>
            <consortium name="US DOE Joint Genome Institute (JGI-PGF)"/>
            <person name="Sucgang R."/>
            <person name="Kuo A."/>
            <person name="Tian X."/>
            <person name="Salerno W."/>
            <person name="Parikh A."/>
            <person name="Feasley C.L."/>
            <person name="Dalin E."/>
            <person name="Tu H."/>
            <person name="Huang E."/>
            <person name="Barry K."/>
            <person name="Lindquist E."/>
            <person name="Shapiro H."/>
            <person name="Bruce D."/>
            <person name="Schmutz J."/>
            <person name="Salamov A."/>
            <person name="Fey P."/>
            <person name="Gaudet P."/>
            <person name="Anjard C."/>
            <person name="Babu M.M."/>
            <person name="Basu S."/>
            <person name="Bushmanova Y."/>
            <person name="van der Wel H."/>
            <person name="Katoh-Kurasawa M."/>
            <person name="Dinh C."/>
            <person name="Coutinho P.M."/>
            <person name="Saito T."/>
            <person name="Elias M."/>
            <person name="Schaap P."/>
            <person name="Kay R.R."/>
            <person name="Henrissat B."/>
            <person name="Eichinger L."/>
            <person name="Rivero F."/>
            <person name="Putnam N.H."/>
            <person name="West C.M."/>
            <person name="Loomis W.F."/>
            <person name="Chisholm R.L."/>
            <person name="Shaulsky G."/>
            <person name="Strassmann J.E."/>
            <person name="Queller D.C."/>
            <person name="Kuspa A."/>
            <person name="Grigoriev I.V."/>
        </authorList>
    </citation>
    <scope>NUCLEOTIDE SEQUENCE [LARGE SCALE GENOMIC DNA]</scope>
    <source>
        <strain evidence="3">QSDP1</strain>
    </source>
</reference>
<sequence length="310" mass="34386">MKILNILLIIIVLVKIVHSYECGPNRTFAKSGDSCKVHGDCNFPDVCYEGKCGRIRMPGQSCKVKSDCTLNFNWAECIEGECVLNIKVGEKCGERIHSFKGNCVKGSQCIKGTCQLTSPCNQFNCPLNTFCNLDTKKCQPFNGTNSSCKNDDQCESDQHCNSNGKCVDNYSSKVGDSCTDNSERSCNYYNGEICNTNTKKCEINPSYFKSCNDESDCNGGLCVCTGSSKTVCVGPSGEIKEPKCKDYEAMLQRCIEKEGCSNLTPISCSKCFVISECIQYTCNAVEKFYDYKSNYYRTLDCPSELSNSKY</sequence>
<proteinExistence type="predicted"/>
<dbReference type="GO" id="GO:0039706">
    <property type="term" value="F:co-receptor binding"/>
    <property type="evidence" value="ECO:0000318"/>
    <property type="project" value="GO_Central"/>
</dbReference>
<dbReference type="InterPro" id="IPR052326">
    <property type="entry name" value="Diff-Dev_Assoc_Protein"/>
</dbReference>
<dbReference type="GO" id="GO:0090090">
    <property type="term" value="P:negative regulation of canonical Wnt signaling pathway"/>
    <property type="evidence" value="ECO:0000318"/>
    <property type="project" value="GO_Central"/>
</dbReference>
<dbReference type="EMBL" id="GL871425">
    <property type="protein sequence ID" value="EGC29489.1"/>
    <property type="molecule type" value="Genomic_DNA"/>
</dbReference>
<dbReference type="Proteomes" id="UP000001064">
    <property type="component" value="Unassembled WGS sequence"/>
</dbReference>
<dbReference type="VEuPathDB" id="AmoebaDB:DICPUDRAFT_93141"/>
<protein>
    <recommendedName>
        <fullName evidence="4">Dickkopf N-terminal cysteine-rich domain-containing protein</fullName>
    </recommendedName>
</protein>
<keyword evidence="3" id="KW-1185">Reference proteome</keyword>
<evidence type="ECO:0008006" key="4">
    <source>
        <dbReference type="Google" id="ProtNLM"/>
    </source>
</evidence>
<dbReference type="KEGG" id="dpp:DICPUDRAFT_93141"/>
<dbReference type="RefSeq" id="XP_003293979.1">
    <property type="nucleotide sequence ID" value="XM_003293931.1"/>
</dbReference>
<evidence type="ECO:0000313" key="2">
    <source>
        <dbReference type="EMBL" id="EGC29489.1"/>
    </source>
</evidence>
<evidence type="ECO:0000256" key="1">
    <source>
        <dbReference type="SAM" id="SignalP"/>
    </source>
</evidence>
<dbReference type="eggNOG" id="ENOG502R6PV">
    <property type="taxonomic scope" value="Eukaryota"/>
</dbReference>